<evidence type="ECO:0000313" key="3">
    <source>
        <dbReference type="EMBL" id="TDG67529.1"/>
    </source>
</evidence>
<dbReference type="InterPro" id="IPR006015">
    <property type="entry name" value="Universal_stress_UspA"/>
</dbReference>
<sequence length="143" mass="15565">MITSILLTTDGSETSKRAIQYAIVLAKKFEAKISVVSVVNYSQMSPYSMAASFDGPIIESLTTAVQENLNFAQQIITDAQVPCDVYLEKGDPRIVIAEKMVASLKPDLLVMGKTGTNKISRIFLGSTARYVSENAQTNVLLVE</sequence>
<accession>A0A4R5N710</accession>
<protein>
    <recommendedName>
        <fullName evidence="2">UspA domain-containing protein</fullName>
    </recommendedName>
</protein>
<reference evidence="3 4" key="1">
    <citation type="journal article" date="2019" name="Appl. Microbiol. Biotechnol.">
        <title>Uncovering carbohydrate metabolism through a genotype-phenotype association study of 56 lactic acid bacteria genomes.</title>
        <authorList>
            <person name="Buron-Moles G."/>
            <person name="Chailyan A."/>
            <person name="Dolejs I."/>
            <person name="Forster J."/>
            <person name="Miks M.H."/>
        </authorList>
    </citation>
    <scope>NUCLEOTIDE SEQUENCE [LARGE SCALE GENOMIC DNA]</scope>
    <source>
        <strain evidence="3 4">ATCC 700006</strain>
    </source>
</reference>
<dbReference type="InterPro" id="IPR014729">
    <property type="entry name" value="Rossmann-like_a/b/a_fold"/>
</dbReference>
<proteinExistence type="inferred from homology"/>
<dbReference type="PRINTS" id="PR01438">
    <property type="entry name" value="UNVRSLSTRESS"/>
</dbReference>
<keyword evidence="4" id="KW-1185">Reference proteome</keyword>
<dbReference type="CDD" id="cd00293">
    <property type="entry name" value="USP-like"/>
    <property type="match status" value="1"/>
</dbReference>
<gene>
    <name evidence="3" type="ORF">C5L23_001328</name>
</gene>
<dbReference type="PANTHER" id="PTHR46268">
    <property type="entry name" value="STRESS RESPONSE PROTEIN NHAX"/>
    <property type="match status" value="1"/>
</dbReference>
<evidence type="ECO:0000256" key="1">
    <source>
        <dbReference type="ARBA" id="ARBA00008791"/>
    </source>
</evidence>
<organism evidence="3 4">
    <name type="scientific">Leuconostoc fallax</name>
    <dbReference type="NCBI Taxonomy" id="1251"/>
    <lineage>
        <taxon>Bacteria</taxon>
        <taxon>Bacillati</taxon>
        <taxon>Bacillota</taxon>
        <taxon>Bacilli</taxon>
        <taxon>Lactobacillales</taxon>
        <taxon>Lactobacillaceae</taxon>
        <taxon>Leuconostoc</taxon>
    </lineage>
</organism>
<dbReference type="Gene3D" id="3.40.50.620">
    <property type="entry name" value="HUPs"/>
    <property type="match status" value="1"/>
</dbReference>
<evidence type="ECO:0000313" key="4">
    <source>
        <dbReference type="Proteomes" id="UP000295681"/>
    </source>
</evidence>
<dbReference type="SUPFAM" id="SSF52402">
    <property type="entry name" value="Adenine nucleotide alpha hydrolases-like"/>
    <property type="match status" value="1"/>
</dbReference>
<dbReference type="RefSeq" id="WP_010007128.1">
    <property type="nucleotide sequence ID" value="NZ_JAGYGP010000001.1"/>
</dbReference>
<dbReference type="EMBL" id="PUFI01000015">
    <property type="protein sequence ID" value="TDG67529.1"/>
    <property type="molecule type" value="Genomic_DNA"/>
</dbReference>
<comment type="similarity">
    <text evidence="1">Belongs to the universal stress protein A family.</text>
</comment>
<dbReference type="AlphaFoldDB" id="A0A4R5N710"/>
<feature type="domain" description="UspA" evidence="2">
    <location>
        <begin position="1"/>
        <end position="142"/>
    </location>
</feature>
<evidence type="ECO:0000259" key="2">
    <source>
        <dbReference type="Pfam" id="PF00582"/>
    </source>
</evidence>
<dbReference type="Proteomes" id="UP000295681">
    <property type="component" value="Unassembled WGS sequence"/>
</dbReference>
<name>A0A4R5N710_9LACO</name>
<dbReference type="PANTHER" id="PTHR46268:SF15">
    <property type="entry name" value="UNIVERSAL STRESS PROTEIN HP_0031"/>
    <property type="match status" value="1"/>
</dbReference>
<dbReference type="InterPro" id="IPR006016">
    <property type="entry name" value="UspA"/>
</dbReference>
<dbReference type="Pfam" id="PF00582">
    <property type="entry name" value="Usp"/>
    <property type="match status" value="1"/>
</dbReference>
<comment type="caution">
    <text evidence="3">The sequence shown here is derived from an EMBL/GenBank/DDBJ whole genome shotgun (WGS) entry which is preliminary data.</text>
</comment>